<dbReference type="Pfam" id="PF20353">
    <property type="entry name" value="DUF6648"/>
    <property type="match status" value="1"/>
</dbReference>
<dbReference type="OrthoDB" id="1705959at2"/>
<keyword evidence="2" id="KW-1185">Reference proteome</keyword>
<proteinExistence type="predicted"/>
<dbReference type="Proteomes" id="UP000198718">
    <property type="component" value="Unassembled WGS sequence"/>
</dbReference>
<dbReference type="STRING" id="393762.SAMN05660472_00706"/>
<organism evidence="1 2">
    <name type="scientific">Natronincola ferrireducens</name>
    <dbReference type="NCBI Taxonomy" id="393762"/>
    <lineage>
        <taxon>Bacteria</taxon>
        <taxon>Bacillati</taxon>
        <taxon>Bacillota</taxon>
        <taxon>Clostridia</taxon>
        <taxon>Peptostreptococcales</taxon>
        <taxon>Natronincolaceae</taxon>
        <taxon>Natronincola</taxon>
    </lineage>
</organism>
<evidence type="ECO:0000313" key="2">
    <source>
        <dbReference type="Proteomes" id="UP000198718"/>
    </source>
</evidence>
<dbReference type="EMBL" id="FNFP01000001">
    <property type="protein sequence ID" value="SDK08813.1"/>
    <property type="molecule type" value="Genomic_DNA"/>
</dbReference>
<dbReference type="AlphaFoldDB" id="A0A1G8Z1C7"/>
<accession>A0A1G8Z1C7</accession>
<reference evidence="1 2" key="1">
    <citation type="submission" date="2016-10" db="EMBL/GenBank/DDBJ databases">
        <authorList>
            <person name="de Groot N.N."/>
        </authorList>
    </citation>
    <scope>NUCLEOTIDE SEQUENCE [LARGE SCALE GENOMIC DNA]</scope>
    <source>
        <strain evidence="1 2">DSM 18346</strain>
    </source>
</reference>
<protein>
    <submittedName>
        <fullName evidence="1">Uncharacterized protein</fullName>
    </submittedName>
</protein>
<dbReference type="InterPro" id="IPR046590">
    <property type="entry name" value="DUF6648"/>
</dbReference>
<name>A0A1G8Z1C7_9FIRM</name>
<evidence type="ECO:0000313" key="1">
    <source>
        <dbReference type="EMBL" id="SDK08813.1"/>
    </source>
</evidence>
<sequence length="183" mass="22755">MRYVQGENIFEKFFNQRQSLIQQFKKGDITKKEYIEESYGYIKQMNIKPFKRVDNFNKAVYNYQYYNMMAKYCYLKAKEIKRYEKHPELHKEYEDKVNYYYHKKDQTTLQTIELLDYYDVEAYYIKVTSSYLKENLFEIIFKNHDQVIFHSRSQWLLNKLKEEGVFKEGIRRSLIENYINQKY</sequence>
<dbReference type="RefSeq" id="WP_090550339.1">
    <property type="nucleotide sequence ID" value="NZ_FNFP01000001.1"/>
</dbReference>
<gene>
    <name evidence="1" type="ORF">SAMN05660472_00706</name>
</gene>